<evidence type="ECO:0000256" key="2">
    <source>
        <dbReference type="SAM" id="SignalP"/>
    </source>
</evidence>
<keyword evidence="2" id="KW-0732">Signal</keyword>
<accession>A0A914WVT9</accession>
<dbReference type="AlphaFoldDB" id="A0A914WVT9"/>
<keyword evidence="3" id="KW-1185">Reference proteome</keyword>
<protein>
    <submittedName>
        <fullName evidence="4">Uncharacterized protein</fullName>
    </submittedName>
</protein>
<dbReference type="WBParaSite" id="PSAMB.scaffold5311size12059.g26321.t1">
    <property type="protein sequence ID" value="PSAMB.scaffold5311size12059.g26321.t1"/>
    <property type="gene ID" value="PSAMB.scaffold5311size12059.g26321"/>
</dbReference>
<reference evidence="4" key="1">
    <citation type="submission" date="2022-11" db="UniProtKB">
        <authorList>
            <consortium name="WormBaseParasite"/>
        </authorList>
    </citation>
    <scope>IDENTIFICATION</scope>
</reference>
<feature type="signal peptide" evidence="2">
    <location>
        <begin position="1"/>
        <end position="18"/>
    </location>
</feature>
<organism evidence="3 4">
    <name type="scientific">Plectus sambesii</name>
    <dbReference type="NCBI Taxonomy" id="2011161"/>
    <lineage>
        <taxon>Eukaryota</taxon>
        <taxon>Metazoa</taxon>
        <taxon>Ecdysozoa</taxon>
        <taxon>Nematoda</taxon>
        <taxon>Chromadorea</taxon>
        <taxon>Plectida</taxon>
        <taxon>Plectina</taxon>
        <taxon>Plectoidea</taxon>
        <taxon>Plectidae</taxon>
        <taxon>Plectus</taxon>
    </lineage>
</organism>
<name>A0A914WVT9_9BILA</name>
<evidence type="ECO:0000256" key="1">
    <source>
        <dbReference type="SAM" id="MobiDB-lite"/>
    </source>
</evidence>
<feature type="chain" id="PRO_5036989133" evidence="2">
    <location>
        <begin position="19"/>
        <end position="129"/>
    </location>
</feature>
<sequence>MLYLPVGLLLAIASSAFSAPVGDFKKEGNLIDEAIGNIVKLFDGDLNNTAYFQSKGEGAEKEFDGDDSETDADEKYDDDENEEEDDENEEEDDEKGDDIDIDNDRSGDTDKEDNDNSNKGYDAKEKSVM</sequence>
<dbReference type="Proteomes" id="UP000887566">
    <property type="component" value="Unplaced"/>
</dbReference>
<proteinExistence type="predicted"/>
<evidence type="ECO:0000313" key="3">
    <source>
        <dbReference type="Proteomes" id="UP000887566"/>
    </source>
</evidence>
<feature type="compositionally biased region" description="Acidic residues" evidence="1">
    <location>
        <begin position="63"/>
        <end position="101"/>
    </location>
</feature>
<evidence type="ECO:0000313" key="4">
    <source>
        <dbReference type="WBParaSite" id="PSAMB.scaffold5311size12059.g26321.t1"/>
    </source>
</evidence>
<feature type="region of interest" description="Disordered" evidence="1">
    <location>
        <begin position="53"/>
        <end position="129"/>
    </location>
</feature>